<name>A0A370TE49_9HELO</name>
<dbReference type="EMBL" id="NPIC01000009">
    <property type="protein sequence ID" value="RDL32969.1"/>
    <property type="molecule type" value="Genomic_DNA"/>
</dbReference>
<protein>
    <recommendedName>
        <fullName evidence="4">BTB domain-containing protein</fullName>
    </recommendedName>
</protein>
<dbReference type="OrthoDB" id="2129688at2759"/>
<proteinExistence type="predicted"/>
<reference evidence="2 3" key="1">
    <citation type="journal article" date="2018" name="IMA Fungus">
        <title>IMA Genome-F 9: Draft genome sequence of Annulohypoxylon stygium, Aspergillus mulundensis, Berkeleyomyces basicola (syn. Thielaviopsis basicola), Ceratocystis smalleyi, two Cercospora beticola strains, Coleophoma cylindrospora, Fusarium fracticaudum, Phialophora cf. hyalina, and Morchella septimelata.</title>
        <authorList>
            <person name="Wingfield B.D."/>
            <person name="Bills G.F."/>
            <person name="Dong Y."/>
            <person name="Huang W."/>
            <person name="Nel W.J."/>
            <person name="Swalarsk-Parry B.S."/>
            <person name="Vaghefi N."/>
            <person name="Wilken P.M."/>
            <person name="An Z."/>
            <person name="de Beer Z.W."/>
            <person name="De Vos L."/>
            <person name="Chen L."/>
            <person name="Duong T.A."/>
            <person name="Gao Y."/>
            <person name="Hammerbacher A."/>
            <person name="Kikkert J.R."/>
            <person name="Li Y."/>
            <person name="Li H."/>
            <person name="Li K."/>
            <person name="Li Q."/>
            <person name="Liu X."/>
            <person name="Ma X."/>
            <person name="Naidoo K."/>
            <person name="Pethybridge S.J."/>
            <person name="Sun J."/>
            <person name="Steenkamp E.T."/>
            <person name="van der Nest M.A."/>
            <person name="van Wyk S."/>
            <person name="Wingfield M.J."/>
            <person name="Xiong C."/>
            <person name="Yue Q."/>
            <person name="Zhang X."/>
        </authorList>
    </citation>
    <scope>NUCLEOTIDE SEQUENCE [LARGE SCALE GENOMIC DNA]</scope>
    <source>
        <strain evidence="2 3">BP 5553</strain>
    </source>
</reference>
<dbReference type="Proteomes" id="UP000254866">
    <property type="component" value="Unassembled WGS sequence"/>
</dbReference>
<dbReference type="RefSeq" id="XP_031866462.1">
    <property type="nucleotide sequence ID" value="XM_032017031.1"/>
</dbReference>
<organism evidence="2 3">
    <name type="scientific">Venustampulla echinocandica</name>
    <dbReference type="NCBI Taxonomy" id="2656787"/>
    <lineage>
        <taxon>Eukaryota</taxon>
        <taxon>Fungi</taxon>
        <taxon>Dikarya</taxon>
        <taxon>Ascomycota</taxon>
        <taxon>Pezizomycotina</taxon>
        <taxon>Leotiomycetes</taxon>
        <taxon>Helotiales</taxon>
        <taxon>Pleuroascaceae</taxon>
        <taxon>Venustampulla</taxon>
    </lineage>
</organism>
<dbReference type="GeneID" id="43601257"/>
<comment type="caution">
    <text evidence="2">The sequence shown here is derived from an EMBL/GenBank/DDBJ whole genome shotgun (WGS) entry which is preliminary data.</text>
</comment>
<feature type="region of interest" description="Disordered" evidence="1">
    <location>
        <begin position="1"/>
        <end position="25"/>
    </location>
</feature>
<gene>
    <name evidence="2" type="ORF">BP5553_08408</name>
</gene>
<keyword evidence="3" id="KW-1185">Reference proteome</keyword>
<evidence type="ECO:0008006" key="4">
    <source>
        <dbReference type="Google" id="ProtNLM"/>
    </source>
</evidence>
<evidence type="ECO:0000256" key="1">
    <source>
        <dbReference type="SAM" id="MobiDB-lite"/>
    </source>
</evidence>
<dbReference type="AlphaFoldDB" id="A0A370TE49"/>
<accession>A0A370TE49</accession>
<evidence type="ECO:0000313" key="2">
    <source>
        <dbReference type="EMBL" id="RDL32969.1"/>
    </source>
</evidence>
<evidence type="ECO:0000313" key="3">
    <source>
        <dbReference type="Proteomes" id="UP000254866"/>
    </source>
</evidence>
<sequence length="361" mass="41941">MANHGTTRPGEWPANKRQKTTHKTPALPQVIVISHELQPDMRVTVFDIEFHVDSASMRAHSAFFRTFLDSPDKVAREKAALATPESAAQSQSAKFKYDWVTQIDEDKSSWHLATAEWALDERSDYNEFEGDWKHQQTVFNMLLCAIHGEPYYLTYAELVTLVGLADYYRALPILSRTLDESFERNPSLGVEIEWHCVDAFVLADKLRHAPLFRECLVYLLGPWQNPRYLELEDRKLWKIAHNAYNEICAKIADVQEVIIPVYSMLSSWEISHDELERIARSSIDQHQMINLPMYYRKLSDEVRFARDAAEIKMLLNDLLENNLKLSPFRLRKAGEDMLSDSFLCGEIDDDDLPWDLEETDW</sequence>